<accession>A0A926EKJ7</accession>
<name>A0A926EKJ7_9FIRM</name>
<keyword evidence="3" id="KW-1185">Reference proteome</keyword>
<dbReference type="InterPro" id="IPR045407">
    <property type="entry name" value="DUF6512"/>
</dbReference>
<keyword evidence="1" id="KW-1133">Transmembrane helix</keyword>
<feature type="transmembrane region" description="Helical" evidence="1">
    <location>
        <begin position="102"/>
        <end position="123"/>
    </location>
</feature>
<dbReference type="Proteomes" id="UP000655830">
    <property type="component" value="Unassembled WGS sequence"/>
</dbReference>
<dbReference type="AlphaFoldDB" id="A0A926EKJ7"/>
<evidence type="ECO:0000256" key="1">
    <source>
        <dbReference type="SAM" id="Phobius"/>
    </source>
</evidence>
<evidence type="ECO:0000313" key="2">
    <source>
        <dbReference type="EMBL" id="MBC8579812.1"/>
    </source>
</evidence>
<reference evidence="2" key="1">
    <citation type="submission" date="2020-08" db="EMBL/GenBank/DDBJ databases">
        <title>Genome public.</title>
        <authorList>
            <person name="Liu C."/>
            <person name="Sun Q."/>
        </authorList>
    </citation>
    <scope>NUCLEOTIDE SEQUENCE</scope>
    <source>
        <strain evidence="2">NSJ-12</strain>
    </source>
</reference>
<feature type="transmembrane region" description="Helical" evidence="1">
    <location>
        <begin position="71"/>
        <end position="90"/>
    </location>
</feature>
<dbReference type="Pfam" id="PF20122">
    <property type="entry name" value="DUF6512"/>
    <property type="match status" value="1"/>
</dbReference>
<proteinExistence type="predicted"/>
<keyword evidence="1" id="KW-0812">Transmembrane</keyword>
<dbReference type="EMBL" id="JACRSY010000014">
    <property type="protein sequence ID" value="MBC8579812.1"/>
    <property type="molecule type" value="Genomic_DNA"/>
</dbReference>
<feature type="transmembrane region" description="Helical" evidence="1">
    <location>
        <begin position="135"/>
        <end position="153"/>
    </location>
</feature>
<gene>
    <name evidence="2" type="ORF">H8718_09750</name>
</gene>
<protein>
    <submittedName>
        <fullName evidence="2">Uncharacterized protein</fullName>
    </submittedName>
</protein>
<sequence length="168" mass="19269">MKKFSIIGTLFVLLIGSLLHFTYELSNGNAFVALFSPINESLWEHFKLGFYSLILYALIAYPFIKNKANNYLFALGISSIILNLVIGLLYYTYTHFTDKSIFWLDITIYILSVIMAFFIFYKLTTLAPLPIITQWIGLIIILLTISAFIMFTLNPPNQLELFVDPTKS</sequence>
<evidence type="ECO:0000313" key="3">
    <source>
        <dbReference type="Proteomes" id="UP000655830"/>
    </source>
</evidence>
<comment type="caution">
    <text evidence="2">The sequence shown here is derived from an EMBL/GenBank/DDBJ whole genome shotgun (WGS) entry which is preliminary data.</text>
</comment>
<keyword evidence="1" id="KW-0472">Membrane</keyword>
<dbReference type="RefSeq" id="WP_177671784.1">
    <property type="nucleotide sequence ID" value="NZ_JACRSY010000014.1"/>
</dbReference>
<feature type="transmembrane region" description="Helical" evidence="1">
    <location>
        <begin position="46"/>
        <end position="64"/>
    </location>
</feature>
<organism evidence="2 3">
    <name type="scientific">Zhenhengia yiwuensis</name>
    <dbReference type="NCBI Taxonomy" id="2763666"/>
    <lineage>
        <taxon>Bacteria</taxon>
        <taxon>Bacillati</taxon>
        <taxon>Bacillota</taxon>
        <taxon>Clostridia</taxon>
        <taxon>Lachnospirales</taxon>
        <taxon>Lachnospiraceae</taxon>
        <taxon>Zhenhengia</taxon>
    </lineage>
</organism>